<feature type="region of interest" description="Disordered" evidence="1">
    <location>
        <begin position="167"/>
        <end position="191"/>
    </location>
</feature>
<evidence type="ECO:0000313" key="3">
    <source>
        <dbReference type="EMBL" id="RQH08486.1"/>
    </source>
</evidence>
<dbReference type="Proteomes" id="UP000272778">
    <property type="component" value="Unassembled WGS sequence"/>
</dbReference>
<feature type="transmembrane region" description="Helical" evidence="2">
    <location>
        <begin position="69"/>
        <end position="87"/>
    </location>
</feature>
<evidence type="ECO:0008006" key="5">
    <source>
        <dbReference type="Google" id="ProtNLM"/>
    </source>
</evidence>
<sequence length="191" mass="20478">MSLIVAGRFTTFPAAEAVAEKLYERGFVEEDVNIVFVNPRGQHAHAHHAMPIAAPREPALTWQHLSHNVVADAVAGAVVGIAIFAGMSASLPMVVIAAGVGACLGAWIGMMVSRQQAAEHHERVLRETRNSGVLLSVHVTPESQAVAADVLRESHAADIERASGRWQGGHWADFDPTRSPEPYDAARQPQS</sequence>
<comment type="caution">
    <text evidence="3">The sequence shown here is derived from an EMBL/GenBank/DDBJ whole genome shotgun (WGS) entry which is preliminary data.</text>
</comment>
<evidence type="ECO:0000313" key="4">
    <source>
        <dbReference type="Proteomes" id="UP000272778"/>
    </source>
</evidence>
<proteinExistence type="predicted"/>
<dbReference type="RefSeq" id="WP_124150051.1">
    <property type="nucleotide sequence ID" value="NZ_RQIS01000003.1"/>
</dbReference>
<feature type="transmembrane region" description="Helical" evidence="2">
    <location>
        <begin position="93"/>
        <end position="113"/>
    </location>
</feature>
<accession>A0A3N6Q7I7</accession>
<evidence type="ECO:0000256" key="2">
    <source>
        <dbReference type="SAM" id="Phobius"/>
    </source>
</evidence>
<dbReference type="AlphaFoldDB" id="A0A3N6Q7I7"/>
<keyword evidence="2" id="KW-0812">Transmembrane</keyword>
<gene>
    <name evidence="3" type="ORF">D1Y85_05640</name>
</gene>
<keyword evidence="4" id="KW-1185">Reference proteome</keyword>
<dbReference type="EMBL" id="RQIS01000003">
    <property type="protein sequence ID" value="RQH08486.1"/>
    <property type="molecule type" value="Genomic_DNA"/>
</dbReference>
<organism evidence="3 4">
    <name type="scientific">Paraburkholderia dinghuensis</name>
    <dbReference type="NCBI Taxonomy" id="2305225"/>
    <lineage>
        <taxon>Bacteria</taxon>
        <taxon>Pseudomonadati</taxon>
        <taxon>Pseudomonadota</taxon>
        <taxon>Betaproteobacteria</taxon>
        <taxon>Burkholderiales</taxon>
        <taxon>Burkholderiaceae</taxon>
        <taxon>Paraburkholderia</taxon>
    </lineage>
</organism>
<keyword evidence="2" id="KW-0472">Membrane</keyword>
<dbReference type="OrthoDB" id="6369218at2"/>
<reference evidence="3 4" key="1">
    <citation type="submission" date="2018-11" db="EMBL/GenBank/DDBJ databases">
        <title>Paraburkholderia sp. DHOA04, isolated from soil.</title>
        <authorList>
            <person name="Gao Z.-H."/>
            <person name="Qiu L.-H."/>
            <person name="Fu J.-C."/>
        </authorList>
    </citation>
    <scope>NUCLEOTIDE SEQUENCE [LARGE SCALE GENOMIC DNA]</scope>
    <source>
        <strain evidence="3 4">DHOA04</strain>
    </source>
</reference>
<keyword evidence="2" id="KW-1133">Transmembrane helix</keyword>
<protein>
    <recommendedName>
        <fullName evidence="5">Glycine zipper domain-containing protein</fullName>
    </recommendedName>
</protein>
<name>A0A3N6Q7I7_9BURK</name>
<evidence type="ECO:0000256" key="1">
    <source>
        <dbReference type="SAM" id="MobiDB-lite"/>
    </source>
</evidence>